<evidence type="ECO:0000313" key="2">
    <source>
        <dbReference type="EMBL" id="PWJ63575.1"/>
    </source>
</evidence>
<dbReference type="InterPro" id="IPR010427">
    <property type="entry name" value="DUF1023"/>
</dbReference>
<dbReference type="EMBL" id="QGDV01000007">
    <property type="protein sequence ID" value="PWJ63575.1"/>
    <property type="molecule type" value="Genomic_DNA"/>
</dbReference>
<gene>
    <name evidence="2" type="ORF">B0H03_10744</name>
</gene>
<keyword evidence="3" id="KW-1185">Reference proteome</keyword>
<reference evidence="2 3" key="1">
    <citation type="submission" date="2018-03" db="EMBL/GenBank/DDBJ databases">
        <title>Genomic Encyclopedia of Type Strains, Phase III (KMG-III): the genomes of soil and plant-associated and newly described type strains.</title>
        <authorList>
            <person name="Whitman W."/>
        </authorList>
    </citation>
    <scope>NUCLEOTIDE SEQUENCE [LARGE SCALE GENOMIC DNA]</scope>
    <source>
        <strain evidence="2 3">VKM Ac-1602</strain>
    </source>
</reference>
<organism evidence="2 3">
    <name type="scientific">Rathayibacter iranicus NCPPB 2253 = VKM Ac-1602</name>
    <dbReference type="NCBI Taxonomy" id="1328868"/>
    <lineage>
        <taxon>Bacteria</taxon>
        <taxon>Bacillati</taxon>
        <taxon>Actinomycetota</taxon>
        <taxon>Actinomycetes</taxon>
        <taxon>Micrococcales</taxon>
        <taxon>Microbacteriaceae</taxon>
        <taxon>Rathayibacter</taxon>
    </lineage>
</organism>
<proteinExistence type="predicted"/>
<name>A0ABX5LCP7_9MICO</name>
<dbReference type="InterPro" id="IPR029058">
    <property type="entry name" value="AB_hydrolase_fold"/>
</dbReference>
<sequence>MRVRFDAEAASLLSSRLRSAGVELSRQSQEREAAVLDVQIDFSGVAQVVFERACTIALNDRMALIDVFSMVADQVDAVAEQAVAEQERRDALDSWYERERIRLHNQTTGDPFQALKDEVARDLDPRPSTEPIRPRPLYVSFGVRARYHSTEGAPTSGRSSADPMRLRSFLGVARALDREAGDLVNRLSGDWTDFVDRCSWAPIERMDALGGLMGLLNENADDANWLERVAEAFERAGGGTLSDVAIGTCAIGRQPAPLRHLLDRSLTSPDVLAAWRDSGLRPSDVAGLPLATQIAFADLDGLPAAARDAASRAVLDAAERDPMGVYLALGLGSGEGIGLAEFTKQMSALRDAVRDADEKALDLPTGPEGKVAQLVGLSVDDGALVGAISLGNLDTADRVTVNVPGATTTVASMEQNVRVANDLFEGAAFIHPDTSFAVVSWIGYRTPAGAEALTDARAASGSPRLSGFIDGFLDARADLLPENISLLNHSYGSPTAVDACRDIRHRIDALVSYGSAGVDPDIDLKDLNVDKVFATEADADGTADIGRLWGLGPRVDPRTLDGAIIFSAEEGDGTKAVTGHDMSPDESNGDVGYLSPDATSFKSVVKIMATGDVAQ</sequence>
<evidence type="ECO:0000259" key="1">
    <source>
        <dbReference type="Pfam" id="PF06259"/>
    </source>
</evidence>
<keyword evidence="2" id="KW-0378">Hydrolase</keyword>
<accession>A0ABX5LCP7</accession>
<comment type="caution">
    <text evidence="2">The sequence shown here is derived from an EMBL/GenBank/DDBJ whole genome shotgun (WGS) entry which is preliminary data.</text>
</comment>
<feature type="domain" description="DUF1023" evidence="1">
    <location>
        <begin position="386"/>
        <end position="542"/>
    </location>
</feature>
<dbReference type="Proteomes" id="UP000245674">
    <property type="component" value="Unassembled WGS sequence"/>
</dbReference>
<evidence type="ECO:0000313" key="3">
    <source>
        <dbReference type="Proteomes" id="UP000245674"/>
    </source>
</evidence>
<dbReference type="GO" id="GO:0016787">
    <property type="term" value="F:hydrolase activity"/>
    <property type="evidence" value="ECO:0007669"/>
    <property type="project" value="UniProtKB-KW"/>
</dbReference>
<dbReference type="SUPFAM" id="SSF53474">
    <property type="entry name" value="alpha/beta-Hydrolases"/>
    <property type="match status" value="1"/>
</dbReference>
<dbReference type="Pfam" id="PF06259">
    <property type="entry name" value="Abhydrolase_8"/>
    <property type="match status" value="1"/>
</dbReference>
<protein>
    <submittedName>
        <fullName evidence="2">Alpha/beta hydrolase family protein</fullName>
    </submittedName>
</protein>